<accession>A0ABW3TLH2</accession>
<dbReference type="InterPro" id="IPR027381">
    <property type="entry name" value="LytR/CpsA/Psr_C"/>
</dbReference>
<dbReference type="Gene3D" id="3.30.70.2390">
    <property type="match status" value="1"/>
</dbReference>
<keyword evidence="2" id="KW-0472">Membrane</keyword>
<comment type="caution">
    <text evidence="4">The sequence shown here is derived from an EMBL/GenBank/DDBJ whole genome shotgun (WGS) entry which is preliminary data.</text>
</comment>
<evidence type="ECO:0000313" key="4">
    <source>
        <dbReference type="EMBL" id="MFD1201435.1"/>
    </source>
</evidence>
<feature type="region of interest" description="Disordered" evidence="1">
    <location>
        <begin position="1"/>
        <end position="25"/>
    </location>
</feature>
<feature type="transmembrane region" description="Helical" evidence="2">
    <location>
        <begin position="48"/>
        <end position="72"/>
    </location>
</feature>
<dbReference type="Pfam" id="PF13399">
    <property type="entry name" value="LytR_C"/>
    <property type="match status" value="1"/>
</dbReference>
<reference evidence="5" key="1">
    <citation type="journal article" date="2019" name="Int. J. Syst. Evol. Microbiol.">
        <title>The Global Catalogue of Microorganisms (GCM) 10K type strain sequencing project: providing services to taxonomists for standard genome sequencing and annotation.</title>
        <authorList>
            <consortium name="The Broad Institute Genomics Platform"/>
            <consortium name="The Broad Institute Genome Sequencing Center for Infectious Disease"/>
            <person name="Wu L."/>
            <person name="Ma J."/>
        </authorList>
    </citation>
    <scope>NUCLEOTIDE SEQUENCE [LARGE SCALE GENOMIC DNA]</scope>
    <source>
        <strain evidence="5">CCUG 50213</strain>
    </source>
</reference>
<evidence type="ECO:0000313" key="5">
    <source>
        <dbReference type="Proteomes" id="UP001597181"/>
    </source>
</evidence>
<keyword evidence="2" id="KW-0812">Transmembrane</keyword>
<feature type="domain" description="LytR/CpsA/Psr regulator C-terminal" evidence="3">
    <location>
        <begin position="101"/>
        <end position="191"/>
    </location>
</feature>
<gene>
    <name evidence="4" type="ORF">ACFQ3U_05965</name>
</gene>
<evidence type="ECO:0000256" key="1">
    <source>
        <dbReference type="SAM" id="MobiDB-lite"/>
    </source>
</evidence>
<dbReference type="EMBL" id="JBHTLY010000002">
    <property type="protein sequence ID" value="MFD1201435.1"/>
    <property type="molecule type" value="Genomic_DNA"/>
</dbReference>
<protein>
    <submittedName>
        <fullName evidence="4">LytR C-terminal domain-containing protein</fullName>
    </submittedName>
</protein>
<sequence length="197" mass="19961">MAKDHEAAHGTHPRRAATTDYPKDRFDDISNDRAVGSHRVTAQPRVTWHFVVGGLIGAALLTTIGIVGVTLAGSSGKLPLMPETETAEAPAKVKPALDPEATVAVLDGTESQGDVASGVAAAITEQGWGVIALAGPAASADIEISAVFYADAADEAAALGLAKELGGVSTYLATEYADSGARLTVLIGTDYAGPGKP</sequence>
<keyword evidence="5" id="KW-1185">Reference proteome</keyword>
<keyword evidence="2" id="KW-1133">Transmembrane helix</keyword>
<dbReference type="Proteomes" id="UP001597181">
    <property type="component" value="Unassembled WGS sequence"/>
</dbReference>
<organism evidence="4 5">
    <name type="scientific">Leucobacter albus</name>
    <dbReference type="NCBI Taxonomy" id="272210"/>
    <lineage>
        <taxon>Bacteria</taxon>
        <taxon>Bacillati</taxon>
        <taxon>Actinomycetota</taxon>
        <taxon>Actinomycetes</taxon>
        <taxon>Micrococcales</taxon>
        <taxon>Microbacteriaceae</taxon>
        <taxon>Leucobacter</taxon>
    </lineage>
</organism>
<evidence type="ECO:0000256" key="2">
    <source>
        <dbReference type="SAM" id="Phobius"/>
    </source>
</evidence>
<dbReference type="RefSeq" id="WP_343958239.1">
    <property type="nucleotide sequence ID" value="NZ_BAAAKZ010000002.1"/>
</dbReference>
<evidence type="ECO:0000259" key="3">
    <source>
        <dbReference type="Pfam" id="PF13399"/>
    </source>
</evidence>
<proteinExistence type="predicted"/>
<name>A0ABW3TLH2_9MICO</name>